<name>A0A4R2CDJ6_SHIGR</name>
<dbReference type="Proteomes" id="UP000295351">
    <property type="component" value="Unassembled WGS sequence"/>
</dbReference>
<protein>
    <recommendedName>
        <fullName evidence="2">Basal-body rod modification protein FlgD</fullName>
    </recommendedName>
</protein>
<dbReference type="NCBIfam" id="NF004670">
    <property type="entry name" value="PRK06009.1"/>
    <property type="match status" value="1"/>
</dbReference>
<comment type="similarity">
    <text evidence="1">Belongs to the FlgD family.</text>
</comment>
<sequence>MVTPVGAASAADKPYVPTVTGAESGTDERSATINYESFLKLLVAQMKNQDPTEPMDATQQMAQLATFSQVEQTIKTNKNLESLLQRTSLQEANSVIGRTVTSEDGKISGVVTEVTLYNDGIVATLDSGKTLVIGPGVKVSETKASEPET</sequence>
<keyword evidence="3" id="KW-1005">Bacterial flagellum biogenesis</keyword>
<keyword evidence="5" id="KW-0282">Flagellum</keyword>
<dbReference type="AlphaFoldDB" id="A0A4R2CDJ6"/>
<evidence type="ECO:0000256" key="3">
    <source>
        <dbReference type="ARBA" id="ARBA00022795"/>
    </source>
</evidence>
<comment type="function">
    <text evidence="4">Required for flagellar hook formation. May act as a scaffolding protein.</text>
</comment>
<organism evidence="5 6">
    <name type="scientific">Shinella granuli</name>
    <dbReference type="NCBI Taxonomy" id="323621"/>
    <lineage>
        <taxon>Bacteria</taxon>
        <taxon>Pseudomonadati</taxon>
        <taxon>Pseudomonadota</taxon>
        <taxon>Alphaproteobacteria</taxon>
        <taxon>Hyphomicrobiales</taxon>
        <taxon>Rhizobiaceae</taxon>
        <taxon>Shinella</taxon>
    </lineage>
</organism>
<keyword evidence="5" id="KW-0969">Cilium</keyword>
<evidence type="ECO:0000256" key="2">
    <source>
        <dbReference type="ARBA" id="ARBA00016013"/>
    </source>
</evidence>
<evidence type="ECO:0000256" key="1">
    <source>
        <dbReference type="ARBA" id="ARBA00010577"/>
    </source>
</evidence>
<dbReference type="EMBL" id="SLVX01000020">
    <property type="protein sequence ID" value="TCN38195.1"/>
    <property type="molecule type" value="Genomic_DNA"/>
</dbReference>
<dbReference type="RefSeq" id="WP_064328899.1">
    <property type="nucleotide sequence ID" value="NZ_BAABEI010000012.1"/>
</dbReference>
<dbReference type="InterPro" id="IPR005648">
    <property type="entry name" value="FlgD"/>
</dbReference>
<keyword evidence="5" id="KW-0966">Cell projection</keyword>
<dbReference type="GO" id="GO:0044781">
    <property type="term" value="P:bacterial-type flagellum organization"/>
    <property type="evidence" value="ECO:0007669"/>
    <property type="project" value="UniProtKB-KW"/>
</dbReference>
<comment type="caution">
    <text evidence="5">The sequence shown here is derived from an EMBL/GenBank/DDBJ whole genome shotgun (WGS) entry which is preliminary data.</text>
</comment>
<evidence type="ECO:0000256" key="4">
    <source>
        <dbReference type="ARBA" id="ARBA00024746"/>
    </source>
</evidence>
<gene>
    <name evidence="5" type="ORF">EV665_12086</name>
</gene>
<reference evidence="5 6" key="1">
    <citation type="submission" date="2019-03" db="EMBL/GenBank/DDBJ databases">
        <title>Genomic Encyclopedia of Type Strains, Phase IV (KMG-IV): sequencing the most valuable type-strain genomes for metagenomic binning, comparative biology and taxonomic classification.</title>
        <authorList>
            <person name="Goeker M."/>
        </authorList>
    </citation>
    <scope>NUCLEOTIDE SEQUENCE [LARGE SCALE GENOMIC DNA]</scope>
    <source>
        <strain evidence="5 6">DSM 18401</strain>
    </source>
</reference>
<accession>A0A4R2CDJ6</accession>
<dbReference type="Pfam" id="PF03963">
    <property type="entry name" value="FlgD"/>
    <property type="match status" value="1"/>
</dbReference>
<proteinExistence type="inferred from homology"/>
<evidence type="ECO:0000313" key="5">
    <source>
        <dbReference type="EMBL" id="TCN38195.1"/>
    </source>
</evidence>
<keyword evidence="6" id="KW-1185">Reference proteome</keyword>
<evidence type="ECO:0000313" key="6">
    <source>
        <dbReference type="Proteomes" id="UP000295351"/>
    </source>
</evidence>